<dbReference type="Ensembl" id="ENSSSCT00025040316.1">
    <property type="protein sequence ID" value="ENSSSCP00025017161.1"/>
    <property type="gene ID" value="ENSSSCG00025029673.1"/>
</dbReference>
<evidence type="ECO:0000313" key="3">
    <source>
        <dbReference type="Proteomes" id="UP000694727"/>
    </source>
</evidence>
<reference evidence="2" key="1">
    <citation type="submission" date="2025-08" db="UniProtKB">
        <authorList>
            <consortium name="Ensembl"/>
        </authorList>
    </citation>
    <scope>IDENTIFICATION</scope>
</reference>
<sequence>DLFLSASLSHPASYLRPGCPPVLNLNSKRGRLRVHTQWGRALLDTPCPGQIPLLHPWPLSPEAQPLRATLAQGGETGGWAGAGLGLSSSRSERFLGPNSLHPGVRLCPVAGVPVLVANPLFPHPDTGEGRALPSSSSSRLTCPLSSLPRGVTPPCFCPSHLPRLAQAPPAKITAPSLLESARPASEPPREEPPWMDRGTEGRASSWSCPAAHSSLQHPLLPARGPPAWHLPIPVGPRS</sequence>
<dbReference type="AlphaFoldDB" id="A0A8D0RH85"/>
<evidence type="ECO:0000256" key="1">
    <source>
        <dbReference type="SAM" id="MobiDB-lite"/>
    </source>
</evidence>
<accession>A0A8D0RH85</accession>
<name>A0A8D0RH85_PIG</name>
<protein>
    <submittedName>
        <fullName evidence="2">Uncharacterized protein</fullName>
    </submittedName>
</protein>
<organism evidence="2 3">
    <name type="scientific">Sus scrofa</name>
    <name type="common">Pig</name>
    <dbReference type="NCBI Taxonomy" id="9823"/>
    <lineage>
        <taxon>Eukaryota</taxon>
        <taxon>Metazoa</taxon>
        <taxon>Chordata</taxon>
        <taxon>Craniata</taxon>
        <taxon>Vertebrata</taxon>
        <taxon>Euteleostomi</taxon>
        <taxon>Mammalia</taxon>
        <taxon>Eutheria</taxon>
        <taxon>Laurasiatheria</taxon>
        <taxon>Artiodactyla</taxon>
        <taxon>Suina</taxon>
        <taxon>Suidae</taxon>
        <taxon>Sus</taxon>
    </lineage>
</organism>
<evidence type="ECO:0000313" key="2">
    <source>
        <dbReference type="Ensembl" id="ENSSSCP00025017161.1"/>
    </source>
</evidence>
<dbReference type="Proteomes" id="UP000694727">
    <property type="component" value="Unplaced"/>
</dbReference>
<proteinExistence type="predicted"/>
<feature type="compositionally biased region" description="Basic and acidic residues" evidence="1">
    <location>
        <begin position="187"/>
        <end position="200"/>
    </location>
</feature>
<feature type="region of interest" description="Disordered" evidence="1">
    <location>
        <begin position="177"/>
        <end position="238"/>
    </location>
</feature>